<evidence type="ECO:0000313" key="2">
    <source>
        <dbReference type="EMBL" id="GAD06265.1"/>
    </source>
</evidence>
<evidence type="ECO:0000256" key="1">
    <source>
        <dbReference type="SAM" id="MobiDB-lite"/>
    </source>
</evidence>
<organism evidence="2 3">
    <name type="scientific">Porphyromonas crevioricanis JCM 15906</name>
    <dbReference type="NCBI Taxonomy" id="1305617"/>
    <lineage>
        <taxon>Bacteria</taxon>
        <taxon>Pseudomonadati</taxon>
        <taxon>Bacteroidota</taxon>
        <taxon>Bacteroidia</taxon>
        <taxon>Bacteroidales</taxon>
        <taxon>Porphyromonadaceae</taxon>
        <taxon>Porphyromonas</taxon>
    </lineage>
</organism>
<name>T1DTL8_9PORP</name>
<comment type="caution">
    <text evidence="2">The sequence shown here is derived from an EMBL/GenBank/DDBJ whole genome shotgun (WGS) entry which is preliminary data.</text>
</comment>
<sequence>MSKGGPFSCLSVAPQEPATSKAKPSQEYIRIIHRILHLTCFL</sequence>
<reference evidence="2 3" key="2">
    <citation type="journal article" date="2013" name="Genome Announc.">
        <title>Draft Genome Sequences of Porphyromonas crevioricanis JCM 15906T and Porphyromonas cansulci JCM 13913T Isolated from a Canine Oral Cavity.</title>
        <authorList>
            <person name="Sakamoto M."/>
            <person name="Tanaka N."/>
            <person name="Shiwa Y."/>
            <person name="Yoshikawa H."/>
            <person name="Ohkuma M."/>
        </authorList>
    </citation>
    <scope>NUCLEOTIDE SEQUENCE [LARGE SCALE GENOMIC DNA]</scope>
    <source>
        <strain evidence="2 3">JCM 15906</strain>
    </source>
</reference>
<protein>
    <submittedName>
        <fullName evidence="2">Uncharacterized protein</fullName>
    </submittedName>
</protein>
<reference evidence="3" key="1">
    <citation type="journal article" date="2013" name="Genome">
        <title>Draft Genome Sequences of Porphyromonas crevioricanis JCM 15906T and Porphyromonas cansulci JCM 13913T Isolated from a Canine Oral Cavity.</title>
        <authorList>
            <person name="Sakamoto M."/>
            <person name="Tanaka N."/>
            <person name="Shiwa Y."/>
            <person name="Yoshikawa H."/>
            <person name="Ohkuma M."/>
        </authorList>
    </citation>
    <scope>NUCLEOTIDE SEQUENCE [LARGE SCALE GENOMIC DNA]</scope>
    <source>
        <strain evidence="3">JCM 15906</strain>
    </source>
</reference>
<accession>T1DTL8</accession>
<dbReference type="AlphaFoldDB" id="T1DTL8"/>
<gene>
    <name evidence="2" type="ORF">PORCRE_1990</name>
</gene>
<dbReference type="Proteomes" id="UP000018031">
    <property type="component" value="Unassembled WGS sequence"/>
</dbReference>
<feature type="region of interest" description="Disordered" evidence="1">
    <location>
        <begin position="1"/>
        <end position="22"/>
    </location>
</feature>
<evidence type="ECO:0000313" key="3">
    <source>
        <dbReference type="Proteomes" id="UP000018031"/>
    </source>
</evidence>
<proteinExistence type="predicted"/>
<dbReference type="EMBL" id="BAOU01000071">
    <property type="protein sequence ID" value="GAD06265.1"/>
    <property type="molecule type" value="Genomic_DNA"/>
</dbReference>